<reference evidence="2 3" key="1">
    <citation type="journal article" date="2022" name="Nat. Ecol. Evol.">
        <title>A masculinizing supergene underlies an exaggerated male reproductive morph in a spider.</title>
        <authorList>
            <person name="Hendrickx F."/>
            <person name="De Corte Z."/>
            <person name="Sonet G."/>
            <person name="Van Belleghem S.M."/>
            <person name="Kostlbacher S."/>
            <person name="Vangestel C."/>
        </authorList>
    </citation>
    <scope>NUCLEOTIDE SEQUENCE [LARGE SCALE GENOMIC DNA]</scope>
    <source>
        <strain evidence="2">W744_W776</strain>
    </source>
</reference>
<organism evidence="2 3">
    <name type="scientific">Oedothorax gibbosus</name>
    <dbReference type="NCBI Taxonomy" id="931172"/>
    <lineage>
        <taxon>Eukaryota</taxon>
        <taxon>Metazoa</taxon>
        <taxon>Ecdysozoa</taxon>
        <taxon>Arthropoda</taxon>
        <taxon>Chelicerata</taxon>
        <taxon>Arachnida</taxon>
        <taxon>Araneae</taxon>
        <taxon>Araneomorphae</taxon>
        <taxon>Entelegynae</taxon>
        <taxon>Araneoidea</taxon>
        <taxon>Linyphiidae</taxon>
        <taxon>Erigoninae</taxon>
        <taxon>Oedothorax</taxon>
    </lineage>
</organism>
<feature type="compositionally biased region" description="Low complexity" evidence="1">
    <location>
        <begin position="18"/>
        <end position="31"/>
    </location>
</feature>
<evidence type="ECO:0000313" key="2">
    <source>
        <dbReference type="EMBL" id="KAG8179226.1"/>
    </source>
</evidence>
<protein>
    <submittedName>
        <fullName evidence="2">Uncharacterized protein</fullName>
    </submittedName>
</protein>
<dbReference type="Proteomes" id="UP000827092">
    <property type="component" value="Unassembled WGS sequence"/>
</dbReference>
<dbReference type="AlphaFoldDB" id="A0AAV6U5L8"/>
<feature type="compositionally biased region" description="Polar residues" evidence="1">
    <location>
        <begin position="54"/>
        <end position="68"/>
    </location>
</feature>
<name>A0AAV6U5L8_9ARAC</name>
<proteinExistence type="predicted"/>
<gene>
    <name evidence="2" type="ORF">JTE90_004054</name>
</gene>
<dbReference type="EMBL" id="JAFNEN010000643">
    <property type="protein sequence ID" value="KAG8179226.1"/>
    <property type="molecule type" value="Genomic_DNA"/>
</dbReference>
<comment type="caution">
    <text evidence="2">The sequence shown here is derived from an EMBL/GenBank/DDBJ whole genome shotgun (WGS) entry which is preliminary data.</text>
</comment>
<keyword evidence="3" id="KW-1185">Reference proteome</keyword>
<evidence type="ECO:0000256" key="1">
    <source>
        <dbReference type="SAM" id="MobiDB-lite"/>
    </source>
</evidence>
<evidence type="ECO:0000313" key="3">
    <source>
        <dbReference type="Proteomes" id="UP000827092"/>
    </source>
</evidence>
<accession>A0AAV6U5L8</accession>
<feature type="region of interest" description="Disordered" evidence="1">
    <location>
        <begin position="15"/>
        <end position="86"/>
    </location>
</feature>
<sequence length="86" mass="9177">MRFADEAECDTHLAEIHLTSTESAESLSSPPVQKSEPAPGHSPPTSARKMPAPHTTSAPLNTHTSDFNTPPAPPQRTRPSHANFAP</sequence>